<sequence>MSDRTRTRILNALKAGGPQTAAELAASLSVTPVAVRQHLDGLLQEELVDFEDMKGAVGRPRRVWALSAAGHARFPDNHSALILSLLSGLRELYGAQGVEDLIAFREKEMQAAYEKELTGASALSDRLSCLADLRNREGYMAEVERDADGSWLFIENHCSICAAASVCQGLCRSELSLFASVLGPQAEIERCEHLLSGGRRCVYRIRERAAA</sequence>
<keyword evidence="3" id="KW-1185">Reference proteome</keyword>
<organism evidence="2 3">
    <name type="scientific">Pannonibacter indicus</name>
    <dbReference type="NCBI Taxonomy" id="466044"/>
    <lineage>
        <taxon>Bacteria</taxon>
        <taxon>Pseudomonadati</taxon>
        <taxon>Pseudomonadota</taxon>
        <taxon>Alphaproteobacteria</taxon>
        <taxon>Hyphomicrobiales</taxon>
        <taxon>Stappiaceae</taxon>
        <taxon>Pannonibacter</taxon>
    </lineage>
</organism>
<evidence type="ECO:0000259" key="1">
    <source>
        <dbReference type="Pfam" id="PF01022"/>
    </source>
</evidence>
<dbReference type="Gene3D" id="1.10.10.10">
    <property type="entry name" value="Winged helix-like DNA-binding domain superfamily/Winged helix DNA-binding domain"/>
    <property type="match status" value="1"/>
</dbReference>
<dbReference type="InterPro" id="IPR011991">
    <property type="entry name" value="ArsR-like_HTH"/>
</dbReference>
<dbReference type="CDD" id="cd00090">
    <property type="entry name" value="HTH_ARSR"/>
    <property type="match status" value="1"/>
</dbReference>
<dbReference type="InterPro" id="IPR036390">
    <property type="entry name" value="WH_DNA-bd_sf"/>
</dbReference>
<dbReference type="Pfam" id="PF01022">
    <property type="entry name" value="HTH_5"/>
    <property type="match status" value="1"/>
</dbReference>
<evidence type="ECO:0000313" key="3">
    <source>
        <dbReference type="Proteomes" id="UP000183900"/>
    </source>
</evidence>
<dbReference type="GO" id="GO:0003700">
    <property type="term" value="F:DNA-binding transcription factor activity"/>
    <property type="evidence" value="ECO:0007669"/>
    <property type="project" value="InterPro"/>
</dbReference>
<accession>A0A0K6HMG5</accession>
<reference evidence="3" key="1">
    <citation type="submission" date="2015-08" db="EMBL/GenBank/DDBJ databases">
        <authorList>
            <person name="Varghese N."/>
        </authorList>
    </citation>
    <scope>NUCLEOTIDE SEQUENCE [LARGE SCALE GENOMIC DNA]</scope>
    <source>
        <strain evidence="3">DSM 23407</strain>
    </source>
</reference>
<dbReference type="InterPro" id="IPR036388">
    <property type="entry name" value="WH-like_DNA-bd_sf"/>
</dbReference>
<dbReference type="Proteomes" id="UP000183900">
    <property type="component" value="Unassembled WGS sequence"/>
</dbReference>
<dbReference type="PANTHER" id="PTHR38600">
    <property type="entry name" value="TRANSCRIPTIONAL REGULATORY PROTEIN"/>
    <property type="match status" value="1"/>
</dbReference>
<feature type="domain" description="HTH arsR-type" evidence="1">
    <location>
        <begin position="3"/>
        <end position="49"/>
    </location>
</feature>
<dbReference type="PANTHER" id="PTHR38600:SF2">
    <property type="entry name" value="SLL0088 PROTEIN"/>
    <property type="match status" value="1"/>
</dbReference>
<dbReference type="OrthoDB" id="155998at2"/>
<dbReference type="AlphaFoldDB" id="A0A0K6HMG5"/>
<dbReference type="SUPFAM" id="SSF46785">
    <property type="entry name" value="Winged helix' DNA-binding domain"/>
    <property type="match status" value="1"/>
</dbReference>
<dbReference type="InterPro" id="IPR001845">
    <property type="entry name" value="HTH_ArsR_DNA-bd_dom"/>
</dbReference>
<proteinExistence type="predicted"/>
<dbReference type="RefSeq" id="WP_055454002.1">
    <property type="nucleotide sequence ID" value="NZ_CYHE01000001.1"/>
</dbReference>
<name>A0A0K6HMG5_9HYPH</name>
<evidence type="ECO:0000313" key="2">
    <source>
        <dbReference type="EMBL" id="CUA92036.1"/>
    </source>
</evidence>
<gene>
    <name evidence="2" type="ORF">Ga0061067_101242</name>
</gene>
<dbReference type="EMBL" id="CYHE01000001">
    <property type="protein sequence ID" value="CUA92036.1"/>
    <property type="molecule type" value="Genomic_DNA"/>
</dbReference>
<protein>
    <submittedName>
        <fullName evidence="2">Transcriptional regulator</fullName>
    </submittedName>
</protein>